<dbReference type="Proteomes" id="UP000237351">
    <property type="component" value="Chromosome"/>
</dbReference>
<dbReference type="InterPro" id="IPR021561">
    <property type="entry name" value="AbiEi_3"/>
</dbReference>
<dbReference type="EMBL" id="CP008743">
    <property type="protein sequence ID" value="ARN85092.1"/>
    <property type="molecule type" value="Genomic_DNA"/>
</dbReference>
<dbReference type="Pfam" id="PF17194">
    <property type="entry name" value="AbiEi_3_N"/>
    <property type="match status" value="1"/>
</dbReference>
<evidence type="ECO:0000313" key="2">
    <source>
        <dbReference type="EMBL" id="ARN85092.1"/>
    </source>
</evidence>
<name>A0A1W6N5N5_9PROT</name>
<evidence type="ECO:0000313" key="3">
    <source>
        <dbReference type="Proteomes" id="UP000237351"/>
    </source>
</evidence>
<keyword evidence="3" id="KW-1185">Reference proteome</keyword>
<dbReference type="KEGG" id="naf:GQ61_07080"/>
<dbReference type="OrthoDB" id="1550938at2"/>
<reference evidence="2 3" key="1">
    <citation type="submission" date="2014-06" db="EMBL/GenBank/DDBJ databases">
        <title>The genome of the endonuclear symbiont Nucleicultrix amoebiphila.</title>
        <authorList>
            <person name="Schulz F."/>
            <person name="Horn M."/>
        </authorList>
    </citation>
    <scope>NUCLEOTIDE SEQUENCE [LARGE SCALE GENOMIC DNA]</scope>
    <source>
        <strain evidence="2 3">FS5</strain>
    </source>
</reference>
<organism evidence="2 3">
    <name type="scientific">Candidatus Nucleicultrix amoebiphila FS5</name>
    <dbReference type="NCBI Taxonomy" id="1414854"/>
    <lineage>
        <taxon>Bacteria</taxon>
        <taxon>Pseudomonadati</taxon>
        <taxon>Pseudomonadota</taxon>
        <taxon>Alphaproteobacteria</taxon>
        <taxon>Holosporales</taxon>
        <taxon>Candidatus Nucleicultricaceae</taxon>
        <taxon>Candidatus Nucleicultrix</taxon>
    </lineage>
</organism>
<dbReference type="AlphaFoldDB" id="A0A1W6N5N5"/>
<accession>A0A1W6N5N5</accession>
<feature type="domain" description="Transcriptional regulator AbiEi antitoxin N-terminal" evidence="1">
    <location>
        <begin position="2"/>
        <end position="92"/>
    </location>
</feature>
<proteinExistence type="predicted"/>
<protein>
    <recommendedName>
        <fullName evidence="1">Transcriptional regulator AbiEi antitoxin N-terminal domain-containing protein</fullName>
    </recommendedName>
</protein>
<dbReference type="Pfam" id="PF11459">
    <property type="entry name" value="AbiEi_3"/>
    <property type="match status" value="1"/>
</dbReference>
<sequence length="256" mass="29576">MSKINSLLQVWPKNAVATAKWLVEQGVGYDLRRSYKKSGWILPFGNGATIRPNDRVTWEGGLHALQYQLHKDIHVGGRSALERKGEGHYVRMENAPLYLFVRPHMAIEKWFTDHDWGKPLHYIRTNVVGSDVGVEEETVEEFKIKVSSAERAILEMLCFTPEYFSFSEASNIMEHLSWLRSDLVQELLKNCTSYKGKRLFLVLGEYYNHPWIHKLDMSKIDLGKGKLSLFKGGTFNAKYRITLPKDLKKNDETPLF</sequence>
<dbReference type="InterPro" id="IPR033455">
    <property type="entry name" value="AbiEi_3_N"/>
</dbReference>
<dbReference type="RefSeq" id="WP_085784616.1">
    <property type="nucleotide sequence ID" value="NZ_CP008743.1"/>
</dbReference>
<gene>
    <name evidence="2" type="ORF">GQ61_07080</name>
</gene>
<evidence type="ECO:0000259" key="1">
    <source>
        <dbReference type="Pfam" id="PF17194"/>
    </source>
</evidence>